<dbReference type="Proteomes" id="UP000008514">
    <property type="component" value="Chromosome"/>
</dbReference>
<dbReference type="STRING" id="313595.P700755_002298"/>
<dbReference type="RefSeq" id="WP_015024654.1">
    <property type="nucleotide sequence ID" value="NC_018721.1"/>
</dbReference>
<evidence type="ECO:0000313" key="2">
    <source>
        <dbReference type="EMBL" id="AFU69079.1"/>
    </source>
</evidence>
<evidence type="ECO:0000313" key="3">
    <source>
        <dbReference type="Proteomes" id="UP000008514"/>
    </source>
</evidence>
<proteinExistence type="predicted"/>
<evidence type="ECO:0000259" key="1">
    <source>
        <dbReference type="Pfam" id="PF04784"/>
    </source>
</evidence>
<sequence length="243" mass="27886">MKTINTFFFGLFFSVLGVGTTLSQNIHQHHQWQDLLETYVNTHGDVDYKNLKQNEKKLDAYLDLLSKNPPEDSWTKNKKKAYLINAYNAFTVKLILDHYPIESIKNIGGFFSSPFTTEFAKIGGKLYSLDDIEKGMLLKMGDPRVHFAVNCASESCPKLLNEAYVAAKLEKQLDASAKTFVNSDKNKLSKTKAELSKIFKWYASDFESEFGSVIRFINIYADETIDEEAFINYLSYSWELNEM</sequence>
<feature type="domain" description="DUF547" evidence="1">
    <location>
        <begin position="73"/>
        <end position="181"/>
    </location>
</feature>
<dbReference type="PANTHER" id="PTHR46361">
    <property type="entry name" value="ELECTRON CARRIER/ PROTEIN DISULFIDE OXIDOREDUCTASE"/>
    <property type="match status" value="1"/>
</dbReference>
<reference evidence="2" key="2">
    <citation type="submission" date="2012-09" db="EMBL/GenBank/DDBJ databases">
        <title>The complete sequence of Psychroflexus torquis an extreme psychrophile from sea-ice that is stimulated by light.</title>
        <authorList>
            <person name="Feng S."/>
            <person name="Powell S.M."/>
            <person name="Bowman J.P."/>
        </authorList>
    </citation>
    <scope>NUCLEOTIDE SEQUENCE [LARGE SCALE GENOMIC DNA]</scope>
    <source>
        <strain evidence="2">ATCC 700755</strain>
    </source>
</reference>
<dbReference type="eggNOG" id="COG0398">
    <property type="taxonomic scope" value="Bacteria"/>
</dbReference>
<organism evidence="2 3">
    <name type="scientific">Psychroflexus torquis (strain ATCC 700755 / CIP 106069 / ACAM 623)</name>
    <dbReference type="NCBI Taxonomy" id="313595"/>
    <lineage>
        <taxon>Bacteria</taxon>
        <taxon>Pseudomonadati</taxon>
        <taxon>Bacteroidota</taxon>
        <taxon>Flavobacteriia</taxon>
        <taxon>Flavobacteriales</taxon>
        <taxon>Flavobacteriaceae</taxon>
        <taxon>Psychroflexus</taxon>
    </lineage>
</organism>
<keyword evidence="3" id="KW-1185">Reference proteome</keyword>
<dbReference type="OrthoDB" id="526867at2"/>
<dbReference type="AlphaFoldDB" id="K4IFB7"/>
<dbReference type="InterPro" id="IPR006869">
    <property type="entry name" value="DUF547"/>
</dbReference>
<gene>
    <name evidence="2" type="ordered locus">P700755_002298</name>
</gene>
<dbReference type="HOGENOM" id="CLU_054137_1_2_10"/>
<name>K4IFB7_PSYTT</name>
<dbReference type="KEGG" id="ptq:P700755_002298"/>
<reference evidence="2" key="1">
    <citation type="submission" date="2006-03" db="EMBL/GenBank/DDBJ databases">
        <authorList>
            <person name="Bowman J."/>
            <person name="Ferriera S."/>
            <person name="Johnson J."/>
            <person name="Kravitz S."/>
            <person name="Halpern A."/>
            <person name="Remington K."/>
            <person name="Beeson K."/>
            <person name="Tran B."/>
            <person name="Rogers Y.-H."/>
            <person name="Friedman R."/>
            <person name="Venter J.C."/>
        </authorList>
    </citation>
    <scope>NUCLEOTIDE SEQUENCE [LARGE SCALE GENOMIC DNA]</scope>
    <source>
        <strain evidence="2">ATCC 700755</strain>
    </source>
</reference>
<protein>
    <recommendedName>
        <fullName evidence="1">DUF547 domain-containing protein</fullName>
    </recommendedName>
</protein>
<accession>K4IFB7</accession>
<dbReference type="EMBL" id="CP003879">
    <property type="protein sequence ID" value="AFU69079.1"/>
    <property type="molecule type" value="Genomic_DNA"/>
</dbReference>
<dbReference type="PANTHER" id="PTHR46361:SF3">
    <property type="entry name" value="ELECTRON CARRIER_ PROTEIN DISULFIDE OXIDOREDUCTASE"/>
    <property type="match status" value="1"/>
</dbReference>
<dbReference type="Pfam" id="PF04784">
    <property type="entry name" value="DUF547"/>
    <property type="match status" value="1"/>
</dbReference>